<keyword evidence="6 9" id="KW-0482">Metalloprotease</keyword>
<dbReference type="Proteomes" id="UP001497392">
    <property type="component" value="Unassembled WGS sequence"/>
</dbReference>
<gene>
    <name evidence="12" type="primary">g10923</name>
    <name evidence="12" type="ORF">VP750_LOCUS9788</name>
</gene>
<sequence>MNVSLLQSPLFPLYDKLNADNLASSLTVLFKELDQSISQLEASQFTSWQATVDPFERISDRMNVAWGVVEHLQGVKNNDALRALVDQLQPEQIRISQRLSQSSPLYSKFQAIRNASDSWSETQTRVLDNLITSAKLAGAALEVAVPEGESKGDAQAEATKRFNDINLELSDLSTNFSNNLLDSTAALKRLITDKDGVAGLPASFLGQAAQKAVKAGYVGASAGTGPWLVGLDQPSYMAVMTYADNRTLRQEVYTAYETRASSGSTDNSPIVEKIMLLRQEQARLAGYNTAADYLMSNKMATPVTAMALLEQLRNTSFATAQKELDSLRQFAAAQGFTETLMNWDQSYFAQKQQQALFNLTDEDVRPYFAYPTVLAGLHQLTARLFNATIVAADGEVPVWDPSVRFFKVYRDGALKGHLYIDPYARPGEKSGGAWEATLVSQSALLAAPGQSIRLPVAAIVTNQSPPVGDAPSLMTMDEVVTIFHETGHAMQALLTTQTDVTVSGINGIEQDAIEQPSQFLERWPYEREVAFSIGKHYLTNETLPEELYQKISATRNYRSGTSVLRQLYFAMLDLTLHAQYFPTPGVYVEETQLYKNVVSKLTVLPPIPGDRFLNGFSHIFSGGYAAGYYGYKWAQVMSIDGFAAFQEIGLSATAAIDKEGLRYRDTVLSMGGARAPGLVFQDFRGRPAMTLPLLKDEGLVTNTTVKPGSDKVFMMD</sequence>
<dbReference type="CDD" id="cd06456">
    <property type="entry name" value="M3A_DCP"/>
    <property type="match status" value="1"/>
</dbReference>
<dbReference type="InterPro" id="IPR024077">
    <property type="entry name" value="Neurolysin/TOP_dom2"/>
</dbReference>
<keyword evidence="5 9" id="KW-0862">Zinc</keyword>
<accession>A0ABP1G987</accession>
<feature type="domain" description="Oligopeptidase A N-terminal" evidence="11">
    <location>
        <begin position="27"/>
        <end position="142"/>
    </location>
</feature>
<evidence type="ECO:0000256" key="5">
    <source>
        <dbReference type="ARBA" id="ARBA00022833"/>
    </source>
</evidence>
<evidence type="ECO:0000313" key="12">
    <source>
        <dbReference type="EMBL" id="CAL5227882.1"/>
    </source>
</evidence>
<evidence type="ECO:0000256" key="2">
    <source>
        <dbReference type="ARBA" id="ARBA00022670"/>
    </source>
</evidence>
<evidence type="ECO:0000256" key="6">
    <source>
        <dbReference type="ARBA" id="ARBA00023049"/>
    </source>
</evidence>
<dbReference type="EC" id="3.4.24.70" evidence="8"/>
<evidence type="ECO:0000256" key="4">
    <source>
        <dbReference type="ARBA" id="ARBA00022801"/>
    </source>
</evidence>
<dbReference type="Gene3D" id="1.10.1370.10">
    <property type="entry name" value="Neurolysin, domain 3"/>
    <property type="match status" value="1"/>
</dbReference>
<keyword evidence="3 9" id="KW-0479">Metal-binding</keyword>
<dbReference type="EMBL" id="CAXHTA020000017">
    <property type="protein sequence ID" value="CAL5227882.1"/>
    <property type="molecule type" value="Genomic_DNA"/>
</dbReference>
<protein>
    <recommendedName>
        <fullName evidence="8">oligopeptidase A</fullName>
        <ecNumber evidence="8">3.4.24.70</ecNumber>
    </recommendedName>
</protein>
<evidence type="ECO:0000313" key="13">
    <source>
        <dbReference type="Proteomes" id="UP001497392"/>
    </source>
</evidence>
<keyword evidence="4 9" id="KW-0378">Hydrolase</keyword>
<dbReference type="InterPro" id="IPR001567">
    <property type="entry name" value="Pept_M3A_M3B_dom"/>
</dbReference>
<dbReference type="Pfam" id="PF01432">
    <property type="entry name" value="Peptidase_M3"/>
    <property type="match status" value="1"/>
</dbReference>
<comment type="similarity">
    <text evidence="1 9">Belongs to the peptidase M3 family.</text>
</comment>
<evidence type="ECO:0000256" key="7">
    <source>
        <dbReference type="ARBA" id="ARBA00024603"/>
    </source>
</evidence>
<dbReference type="PANTHER" id="PTHR11804:SF83">
    <property type="entry name" value="LD37516P"/>
    <property type="match status" value="1"/>
</dbReference>
<proteinExistence type="inferred from homology"/>
<dbReference type="InterPro" id="IPR034005">
    <property type="entry name" value="M3A_DCP"/>
</dbReference>
<dbReference type="PANTHER" id="PTHR11804">
    <property type="entry name" value="PROTEASE M3 THIMET OLIGOPEPTIDASE-RELATED"/>
    <property type="match status" value="1"/>
</dbReference>
<comment type="catalytic activity">
    <reaction evidence="7">
        <text>Hydrolysis of oligopeptides, with broad specificity. Gly or Ala commonly occur as P1 or P1' residues, but more distant residues are also important, as is shown by the fact that Z-Gly-Pro-Gly-|-Gly-Pro-Ala is cleaved, but not Z-(Gly)(5).</text>
        <dbReference type="EC" id="3.4.24.70"/>
    </reaction>
</comment>
<dbReference type="InterPro" id="IPR045090">
    <property type="entry name" value="Pept_M3A_M3B"/>
</dbReference>
<keyword evidence="2 9" id="KW-0645">Protease</keyword>
<evidence type="ECO:0000256" key="9">
    <source>
        <dbReference type="RuleBase" id="RU003435"/>
    </source>
</evidence>
<evidence type="ECO:0000259" key="10">
    <source>
        <dbReference type="Pfam" id="PF01432"/>
    </source>
</evidence>
<reference evidence="12 13" key="1">
    <citation type="submission" date="2024-06" db="EMBL/GenBank/DDBJ databases">
        <authorList>
            <person name="Kraege A."/>
            <person name="Thomma B."/>
        </authorList>
    </citation>
    <scope>NUCLEOTIDE SEQUENCE [LARGE SCALE GENOMIC DNA]</scope>
</reference>
<dbReference type="InterPro" id="IPR024079">
    <property type="entry name" value="MetalloPept_cat_dom_sf"/>
</dbReference>
<name>A0ABP1G987_9CHLO</name>
<evidence type="ECO:0000256" key="1">
    <source>
        <dbReference type="ARBA" id="ARBA00006040"/>
    </source>
</evidence>
<comment type="caution">
    <text evidence="12">The sequence shown here is derived from an EMBL/GenBank/DDBJ whole genome shotgun (WGS) entry which is preliminary data.</text>
</comment>
<dbReference type="SUPFAM" id="SSF55486">
    <property type="entry name" value="Metalloproteases ('zincins'), catalytic domain"/>
    <property type="match status" value="1"/>
</dbReference>
<dbReference type="Gene3D" id="3.40.390.10">
    <property type="entry name" value="Collagenase (Catalytic Domain)"/>
    <property type="match status" value="1"/>
</dbReference>
<organism evidence="12 13">
    <name type="scientific">Coccomyxa viridis</name>
    <dbReference type="NCBI Taxonomy" id="1274662"/>
    <lineage>
        <taxon>Eukaryota</taxon>
        <taxon>Viridiplantae</taxon>
        <taxon>Chlorophyta</taxon>
        <taxon>core chlorophytes</taxon>
        <taxon>Trebouxiophyceae</taxon>
        <taxon>Trebouxiophyceae incertae sedis</taxon>
        <taxon>Coccomyxaceae</taxon>
        <taxon>Coccomyxa</taxon>
    </lineage>
</organism>
<dbReference type="Gene3D" id="1.10.1370.40">
    <property type="match status" value="1"/>
</dbReference>
<feature type="domain" description="Peptidase M3A/M3B catalytic" evidence="10">
    <location>
        <begin position="239"/>
        <end position="695"/>
    </location>
</feature>
<evidence type="ECO:0000256" key="8">
    <source>
        <dbReference type="ARBA" id="ARBA00026100"/>
    </source>
</evidence>
<evidence type="ECO:0000259" key="11">
    <source>
        <dbReference type="Pfam" id="PF19310"/>
    </source>
</evidence>
<comment type="cofactor">
    <cofactor evidence="9">
        <name>Zn(2+)</name>
        <dbReference type="ChEBI" id="CHEBI:29105"/>
    </cofactor>
    <text evidence="9">Binds 1 zinc ion.</text>
</comment>
<keyword evidence="13" id="KW-1185">Reference proteome</keyword>
<dbReference type="InterPro" id="IPR045666">
    <property type="entry name" value="OpdA_N"/>
</dbReference>
<dbReference type="Pfam" id="PF19310">
    <property type="entry name" value="TOP_N"/>
    <property type="match status" value="1"/>
</dbReference>
<evidence type="ECO:0000256" key="3">
    <source>
        <dbReference type="ARBA" id="ARBA00022723"/>
    </source>
</evidence>